<gene>
    <name evidence="2" type="ORF">g.7314</name>
</gene>
<feature type="region of interest" description="Disordered" evidence="1">
    <location>
        <begin position="1"/>
        <end position="34"/>
    </location>
</feature>
<evidence type="ECO:0000256" key="1">
    <source>
        <dbReference type="SAM" id="MobiDB-lite"/>
    </source>
</evidence>
<accession>A0A1E1WKJ2</accession>
<reference evidence="2" key="1">
    <citation type="submission" date="2015-09" db="EMBL/GenBank/DDBJ databases">
        <title>De novo assembly of Pectinophora gossypiella (Pink Bollworm) gut transcriptome.</title>
        <authorList>
            <person name="Tassone E.E."/>
        </authorList>
    </citation>
    <scope>NUCLEOTIDE SEQUENCE</scope>
</reference>
<protein>
    <submittedName>
        <fullName evidence="2">Uncharacterized protein</fullName>
    </submittedName>
</protein>
<feature type="compositionally biased region" description="Basic and acidic residues" evidence="1">
    <location>
        <begin position="192"/>
        <end position="207"/>
    </location>
</feature>
<dbReference type="AlphaFoldDB" id="A0A1E1WKJ2"/>
<feature type="non-terminal residue" evidence="2">
    <location>
        <position position="1"/>
    </location>
</feature>
<feature type="region of interest" description="Disordered" evidence="1">
    <location>
        <begin position="173"/>
        <end position="207"/>
    </location>
</feature>
<dbReference type="EMBL" id="GDQN01003668">
    <property type="protein sequence ID" value="JAT87386.1"/>
    <property type="molecule type" value="Transcribed_RNA"/>
</dbReference>
<proteinExistence type="predicted"/>
<organism evidence="2">
    <name type="scientific">Pectinophora gossypiella</name>
    <name type="common">Cotton pink bollworm</name>
    <name type="synonym">Depressaria gossypiella</name>
    <dbReference type="NCBI Taxonomy" id="13191"/>
    <lineage>
        <taxon>Eukaryota</taxon>
        <taxon>Metazoa</taxon>
        <taxon>Ecdysozoa</taxon>
        <taxon>Arthropoda</taxon>
        <taxon>Hexapoda</taxon>
        <taxon>Insecta</taxon>
        <taxon>Pterygota</taxon>
        <taxon>Neoptera</taxon>
        <taxon>Endopterygota</taxon>
        <taxon>Lepidoptera</taxon>
        <taxon>Glossata</taxon>
        <taxon>Ditrysia</taxon>
        <taxon>Gelechioidea</taxon>
        <taxon>Gelechiidae</taxon>
        <taxon>Apatetrinae</taxon>
        <taxon>Pectinophora</taxon>
    </lineage>
</organism>
<name>A0A1E1WKJ2_PECGO</name>
<feature type="non-terminal residue" evidence="2">
    <location>
        <position position="207"/>
    </location>
</feature>
<evidence type="ECO:0000313" key="2">
    <source>
        <dbReference type="EMBL" id="JAT87386.1"/>
    </source>
</evidence>
<sequence length="207" mass="23464">TRRTKTPVLDQEEKSFYESLDQDASVPTPLNSKQIFPKSQIPKCNYSANTSSGSFSQNVAFNKDRYSWTQYYSKSKPDDTPSPIKNSSYLQKPETYNNKKVERNPRGNMFAKRNIVHEKISPWGIGNDSTSISSESSDNNDVSISRHEYRNRIGEGLMLPTISINPRNIRSMTIGESLPNNDINDETSSCDSKSDTDDYKIDNNDNV</sequence>